<gene>
    <name evidence="1" type="ORF">S03H2_25738</name>
</gene>
<sequence length="36" mass="3759">MAGLNNLAEIGKQGMLLSQFGIQIAGKNISNVNTRG</sequence>
<comment type="caution">
    <text evidence="1">The sequence shown here is derived from an EMBL/GenBank/DDBJ whole genome shotgun (WGS) entry which is preliminary data.</text>
</comment>
<protein>
    <submittedName>
        <fullName evidence="1">Uncharacterized protein</fullName>
    </submittedName>
</protein>
<name>X1FS20_9ZZZZ</name>
<proteinExistence type="predicted"/>
<reference evidence="1" key="1">
    <citation type="journal article" date="2014" name="Front. Microbiol.">
        <title>High frequency of phylogenetically diverse reductive dehalogenase-homologous genes in deep subseafloor sedimentary metagenomes.</title>
        <authorList>
            <person name="Kawai M."/>
            <person name="Futagami T."/>
            <person name="Toyoda A."/>
            <person name="Takaki Y."/>
            <person name="Nishi S."/>
            <person name="Hori S."/>
            <person name="Arai W."/>
            <person name="Tsubouchi T."/>
            <person name="Morono Y."/>
            <person name="Uchiyama I."/>
            <person name="Ito T."/>
            <person name="Fujiyama A."/>
            <person name="Inagaki F."/>
            <person name="Takami H."/>
        </authorList>
    </citation>
    <scope>NUCLEOTIDE SEQUENCE</scope>
    <source>
        <strain evidence="1">Expedition CK06-06</strain>
    </source>
</reference>
<accession>X1FS20</accession>
<dbReference type="EMBL" id="BARU01014660">
    <property type="protein sequence ID" value="GAH35345.1"/>
    <property type="molecule type" value="Genomic_DNA"/>
</dbReference>
<feature type="non-terminal residue" evidence="1">
    <location>
        <position position="36"/>
    </location>
</feature>
<organism evidence="1">
    <name type="scientific">marine sediment metagenome</name>
    <dbReference type="NCBI Taxonomy" id="412755"/>
    <lineage>
        <taxon>unclassified sequences</taxon>
        <taxon>metagenomes</taxon>
        <taxon>ecological metagenomes</taxon>
    </lineage>
</organism>
<evidence type="ECO:0000313" key="1">
    <source>
        <dbReference type="EMBL" id="GAH35345.1"/>
    </source>
</evidence>
<dbReference type="AlphaFoldDB" id="X1FS20"/>